<comment type="caution">
    <text evidence="1">The sequence shown here is derived from an EMBL/GenBank/DDBJ whole genome shotgun (WGS) entry which is preliminary data.</text>
</comment>
<organism evidence="1 2">
    <name type="scientific">Acanthoscelides obtectus</name>
    <name type="common">Bean weevil</name>
    <name type="synonym">Bruchus obtectus</name>
    <dbReference type="NCBI Taxonomy" id="200917"/>
    <lineage>
        <taxon>Eukaryota</taxon>
        <taxon>Metazoa</taxon>
        <taxon>Ecdysozoa</taxon>
        <taxon>Arthropoda</taxon>
        <taxon>Hexapoda</taxon>
        <taxon>Insecta</taxon>
        <taxon>Pterygota</taxon>
        <taxon>Neoptera</taxon>
        <taxon>Endopterygota</taxon>
        <taxon>Coleoptera</taxon>
        <taxon>Polyphaga</taxon>
        <taxon>Cucujiformia</taxon>
        <taxon>Chrysomeloidea</taxon>
        <taxon>Chrysomelidae</taxon>
        <taxon>Bruchinae</taxon>
        <taxon>Bruchini</taxon>
        <taxon>Acanthoscelides</taxon>
    </lineage>
</organism>
<sequence length="32" mass="4061">MTIMLMQNMFWQVNKIKWYSEHVRESHTCFKL</sequence>
<keyword evidence="2" id="KW-1185">Reference proteome</keyword>
<reference evidence="1" key="1">
    <citation type="submission" date="2022-03" db="EMBL/GenBank/DDBJ databases">
        <authorList>
            <person name="Sayadi A."/>
        </authorList>
    </citation>
    <scope>NUCLEOTIDE SEQUENCE</scope>
</reference>
<accession>A0A9P0LDK6</accession>
<protein>
    <submittedName>
        <fullName evidence="1">Uncharacterized protein</fullName>
    </submittedName>
</protein>
<dbReference type="AlphaFoldDB" id="A0A9P0LDK6"/>
<name>A0A9P0LDK6_ACAOB</name>
<proteinExistence type="predicted"/>
<evidence type="ECO:0000313" key="2">
    <source>
        <dbReference type="Proteomes" id="UP001152888"/>
    </source>
</evidence>
<evidence type="ECO:0000313" key="1">
    <source>
        <dbReference type="EMBL" id="CAH1992703.1"/>
    </source>
</evidence>
<gene>
    <name evidence="1" type="ORF">ACAOBT_LOCUS21038</name>
</gene>
<dbReference type="Proteomes" id="UP001152888">
    <property type="component" value="Unassembled WGS sequence"/>
</dbReference>
<dbReference type="EMBL" id="CAKOFQ010007154">
    <property type="protein sequence ID" value="CAH1992703.1"/>
    <property type="molecule type" value="Genomic_DNA"/>
</dbReference>